<feature type="site" description="Electron transfer via tryptophanyl radical" evidence="9">
    <location>
        <position position="304"/>
    </location>
</feature>
<dbReference type="GO" id="GO:0009416">
    <property type="term" value="P:response to light stimulus"/>
    <property type="evidence" value="ECO:0007669"/>
    <property type="project" value="TreeGrafter"/>
</dbReference>
<organism evidence="12 13">
    <name type="scientific">Vagococcus hydrophili</name>
    <dbReference type="NCBI Taxonomy" id="2714947"/>
    <lineage>
        <taxon>Bacteria</taxon>
        <taxon>Bacillati</taxon>
        <taxon>Bacillota</taxon>
        <taxon>Bacilli</taxon>
        <taxon>Lactobacillales</taxon>
        <taxon>Enterococcaceae</taxon>
        <taxon>Vagococcus</taxon>
    </lineage>
</organism>
<evidence type="ECO:0000256" key="7">
    <source>
        <dbReference type="ARBA" id="ARBA00033999"/>
    </source>
</evidence>
<dbReference type="PROSITE" id="PS00394">
    <property type="entry name" value="DNA_PHOTOLYASES_1_1"/>
    <property type="match status" value="1"/>
</dbReference>
<dbReference type="FunFam" id="1.10.579.10:FF:000003">
    <property type="entry name" value="Deoxyribodipyrimidine photo-lyase"/>
    <property type="match status" value="1"/>
</dbReference>
<feature type="binding site" evidence="8">
    <location>
        <begin position="237"/>
        <end position="241"/>
    </location>
    <ligand>
        <name>FAD</name>
        <dbReference type="ChEBI" id="CHEBI:57692"/>
    </ligand>
</feature>
<dbReference type="InterPro" id="IPR018394">
    <property type="entry name" value="DNA_photolyase_1_CS_C"/>
</dbReference>
<evidence type="ECO:0000256" key="6">
    <source>
        <dbReference type="ARBA" id="ARBA00022991"/>
    </source>
</evidence>
<evidence type="ECO:0000313" key="12">
    <source>
        <dbReference type="EMBL" id="QIL47765.1"/>
    </source>
</evidence>
<dbReference type="PANTHER" id="PTHR11455">
    <property type="entry name" value="CRYPTOCHROME"/>
    <property type="match status" value="1"/>
</dbReference>
<dbReference type="GO" id="GO:0003904">
    <property type="term" value="F:deoxyribodipyrimidine photo-lyase activity"/>
    <property type="evidence" value="ECO:0007669"/>
    <property type="project" value="UniProtKB-EC"/>
</dbReference>
<feature type="site" description="Electron transfer via tryptophanyl radical" evidence="9">
    <location>
        <position position="380"/>
    </location>
</feature>
<keyword evidence="4 8" id="KW-0285">Flavoprotein</keyword>
<evidence type="ECO:0000256" key="3">
    <source>
        <dbReference type="ARBA" id="ARBA00014046"/>
    </source>
</evidence>
<proteinExistence type="inferred from homology"/>
<dbReference type="PANTHER" id="PTHR11455:SF9">
    <property type="entry name" value="CRYPTOCHROME CIRCADIAN CLOCK 5 ISOFORM X1"/>
    <property type="match status" value="1"/>
</dbReference>
<accession>A0A6G8AS66</accession>
<dbReference type="GO" id="GO:0071949">
    <property type="term" value="F:FAD binding"/>
    <property type="evidence" value="ECO:0007669"/>
    <property type="project" value="TreeGrafter"/>
</dbReference>
<dbReference type="Gene3D" id="1.25.40.80">
    <property type="match status" value="1"/>
</dbReference>
<dbReference type="RefSeq" id="WP_166033937.1">
    <property type="nucleotide sequence ID" value="NZ_CP049887.1"/>
</dbReference>
<evidence type="ECO:0000256" key="2">
    <source>
        <dbReference type="ARBA" id="ARBA00013149"/>
    </source>
</evidence>
<feature type="binding site" evidence="8">
    <location>
        <begin position="370"/>
        <end position="372"/>
    </location>
    <ligand>
        <name>FAD</name>
        <dbReference type="ChEBI" id="CHEBI:57692"/>
    </ligand>
</feature>
<dbReference type="PRINTS" id="PR00147">
    <property type="entry name" value="DNAPHOTLYASE"/>
</dbReference>
<feature type="domain" description="Photolyase/cryptochrome alpha/beta" evidence="11">
    <location>
        <begin position="2"/>
        <end position="132"/>
    </location>
</feature>
<evidence type="ECO:0000256" key="5">
    <source>
        <dbReference type="ARBA" id="ARBA00022827"/>
    </source>
</evidence>
<reference evidence="12 13" key="1">
    <citation type="submission" date="2020-03" db="EMBL/GenBank/DDBJ databases">
        <title>Vagococcus sp. nov., isolated from beetles.</title>
        <authorList>
            <person name="Hyun D.-W."/>
            <person name="Bae J.-W."/>
        </authorList>
    </citation>
    <scope>NUCLEOTIDE SEQUENCE [LARGE SCALE GENOMIC DNA]</scope>
    <source>
        <strain evidence="12 13">HDW17B</strain>
    </source>
</reference>
<keyword evidence="12" id="KW-0456">Lyase</keyword>
<keyword evidence="13" id="KW-1185">Reference proteome</keyword>
<evidence type="ECO:0000256" key="10">
    <source>
        <dbReference type="RuleBase" id="RU004182"/>
    </source>
</evidence>
<evidence type="ECO:0000256" key="1">
    <source>
        <dbReference type="ARBA" id="ARBA00001932"/>
    </source>
</evidence>
<evidence type="ECO:0000313" key="13">
    <source>
        <dbReference type="Proteomes" id="UP000501747"/>
    </source>
</evidence>
<name>A0A6G8AS66_9ENTE</name>
<dbReference type="EMBL" id="CP049887">
    <property type="protein sequence ID" value="QIL47765.1"/>
    <property type="molecule type" value="Genomic_DNA"/>
</dbReference>
<feature type="binding site" evidence="8">
    <location>
        <begin position="273"/>
        <end position="280"/>
    </location>
    <ligand>
        <name>FAD</name>
        <dbReference type="ChEBI" id="CHEBI:57692"/>
    </ligand>
</feature>
<dbReference type="EC" id="4.1.99.3" evidence="2"/>
<dbReference type="PROSITE" id="PS51645">
    <property type="entry name" value="PHR_CRY_ALPHA_BETA"/>
    <property type="match status" value="1"/>
</dbReference>
<dbReference type="GO" id="GO:0003677">
    <property type="term" value="F:DNA binding"/>
    <property type="evidence" value="ECO:0007669"/>
    <property type="project" value="TreeGrafter"/>
</dbReference>
<dbReference type="SUPFAM" id="SSF48173">
    <property type="entry name" value="Cryptochrome/photolyase FAD-binding domain"/>
    <property type="match status" value="1"/>
</dbReference>
<dbReference type="InterPro" id="IPR014729">
    <property type="entry name" value="Rossmann-like_a/b/a_fold"/>
</dbReference>
<comment type="cofactor">
    <cofactor evidence="1">
        <name>(6R)-5,10-methylene-5,6,7,8-tetrahydrofolate</name>
        <dbReference type="ChEBI" id="CHEBI:15636"/>
    </cofactor>
</comment>
<evidence type="ECO:0000259" key="11">
    <source>
        <dbReference type="PROSITE" id="PS51645"/>
    </source>
</evidence>
<dbReference type="Pfam" id="PF00875">
    <property type="entry name" value="DNA_photolyase"/>
    <property type="match status" value="1"/>
</dbReference>
<dbReference type="GO" id="GO:0000719">
    <property type="term" value="P:photoreactive repair"/>
    <property type="evidence" value="ECO:0007669"/>
    <property type="project" value="UniProtKB-ARBA"/>
</dbReference>
<dbReference type="InterPro" id="IPR036155">
    <property type="entry name" value="Crypto/Photolyase_N_sf"/>
</dbReference>
<comment type="cofactor">
    <cofactor evidence="8">
        <name>FAD</name>
        <dbReference type="ChEBI" id="CHEBI:57692"/>
    </cofactor>
    <text evidence="8">Binds 1 FAD per subunit.</text>
</comment>
<feature type="binding site" evidence="8">
    <location>
        <position position="225"/>
    </location>
    <ligand>
        <name>FAD</name>
        <dbReference type="ChEBI" id="CHEBI:57692"/>
    </ligand>
</feature>
<feature type="site" description="Electron transfer via tryptophanyl radical" evidence="9">
    <location>
        <position position="357"/>
    </location>
</feature>
<evidence type="ECO:0000256" key="9">
    <source>
        <dbReference type="PIRSR" id="PIRSR602081-2"/>
    </source>
</evidence>
<dbReference type="Gene3D" id="1.10.579.10">
    <property type="entry name" value="DNA Cyclobutane Dipyrimidine Photolyase, subunit A, domain 3"/>
    <property type="match status" value="1"/>
</dbReference>
<evidence type="ECO:0000256" key="4">
    <source>
        <dbReference type="ARBA" id="ARBA00022630"/>
    </source>
</evidence>
<dbReference type="Proteomes" id="UP000501747">
    <property type="component" value="Chromosome"/>
</dbReference>
<keyword evidence="5 8" id="KW-0274">FAD</keyword>
<dbReference type="Gene3D" id="3.40.50.620">
    <property type="entry name" value="HUPs"/>
    <property type="match status" value="1"/>
</dbReference>
<comment type="similarity">
    <text evidence="10">Belongs to the DNA photolyase family.</text>
</comment>
<dbReference type="InterPro" id="IPR036134">
    <property type="entry name" value="Crypto/Photolyase_FAD-like_sf"/>
</dbReference>
<dbReference type="SUPFAM" id="SSF52425">
    <property type="entry name" value="Cryptochrome/photolyase, N-terminal domain"/>
    <property type="match status" value="1"/>
</dbReference>
<sequence>MSTHVLWFRKDLRLEDNTALQEALNSLSPNDKLLCIFHINEQQLHPKTHSHDYFFSTLDHFISNAKESNLTIHVLTGEITDAFDRLLQLYPDITKVFFNLDNRGFGQKRDLSITSFLESKNIQVNYFEENHLHQAETIKKPDGTPYKMFTPYYKQWRQLPKRSFQKINLKQYSHQLICHEDNFLLGTQALKELLANRNTDFSNIVGEQLANKQLNTFIMAYLDSYDTTRDFPFLDSTSRLSPYLSTGTISIRKIYQACQHLPDSNGKETFIKELAWRDFYHMIYFYHPNQYKEELKEKYRQLPWQQENINFEKWTNGQTGFPIIDAAMRQLNETGWMHNRLRMLVASFLTKDLLIDWRLGERYFSEQLIDYDAASNIGGWQWAASTGTDAVPYFRIFNPTTQGQKFDQQAEFIKKFVPELAQLPSKYCHEPSLLPIELQKELNFEVGINYPLPIVDHKMARNRVLEWFKEY</sequence>
<dbReference type="AlphaFoldDB" id="A0A6G8AS66"/>
<dbReference type="InterPro" id="IPR002081">
    <property type="entry name" value="Cryptochrome/DNA_photolyase_1"/>
</dbReference>
<dbReference type="KEGG" id="vhy:G7082_04020"/>
<dbReference type="InterPro" id="IPR006050">
    <property type="entry name" value="DNA_photolyase_N"/>
</dbReference>
<evidence type="ECO:0000256" key="8">
    <source>
        <dbReference type="PIRSR" id="PIRSR602081-1"/>
    </source>
</evidence>
<dbReference type="InterPro" id="IPR005101">
    <property type="entry name" value="Cryptochr/Photolyase_FAD-bd"/>
</dbReference>
<gene>
    <name evidence="12" type="ORF">G7082_04020</name>
</gene>
<feature type="binding site" evidence="8">
    <location>
        <position position="270"/>
    </location>
    <ligand>
        <name>FAD</name>
        <dbReference type="ChEBI" id="CHEBI:57692"/>
    </ligand>
</feature>
<dbReference type="PROSITE" id="PS00691">
    <property type="entry name" value="DNA_PHOTOLYASES_1_2"/>
    <property type="match status" value="1"/>
</dbReference>
<dbReference type="Pfam" id="PF03441">
    <property type="entry name" value="FAD_binding_7"/>
    <property type="match status" value="1"/>
</dbReference>
<comment type="catalytic activity">
    <reaction evidence="7">
        <text>cyclobutadipyrimidine (in DNA) = 2 pyrimidine residues (in DNA).</text>
        <dbReference type="EC" id="4.1.99.3"/>
    </reaction>
</comment>
<protein>
    <recommendedName>
        <fullName evidence="3">Deoxyribodipyrimidine photo-lyase</fullName>
        <ecNumber evidence="2">4.1.99.3</ecNumber>
    </recommendedName>
</protein>
<keyword evidence="6 10" id="KW-0157">Chromophore</keyword>